<evidence type="ECO:0000256" key="1">
    <source>
        <dbReference type="ARBA" id="ARBA00008889"/>
    </source>
</evidence>
<dbReference type="PATRIC" id="fig|1132509.6.peg.1328"/>
<evidence type="ECO:0000313" key="10">
    <source>
        <dbReference type="Proteomes" id="UP000011566"/>
    </source>
</evidence>
<dbReference type="AlphaFoldDB" id="M0M535"/>
<dbReference type="InterPro" id="IPR040637">
    <property type="entry name" value="Ribosomal_uL10-like_insert"/>
</dbReference>
<dbReference type="Gene3D" id="3.30.70.1730">
    <property type="match status" value="1"/>
</dbReference>
<feature type="compositionally biased region" description="Acidic residues" evidence="7">
    <location>
        <begin position="310"/>
        <end position="340"/>
    </location>
</feature>
<feature type="domain" description="Large ribosomal subunit protein uL10-like insertion" evidence="8">
    <location>
        <begin position="121"/>
        <end position="189"/>
    </location>
</feature>
<keyword evidence="10" id="KW-1185">Reference proteome</keyword>
<proteinExistence type="inferred from homology"/>
<gene>
    <name evidence="6" type="primary">rpl10</name>
    <name evidence="6 9" type="synonym">rplP0</name>
    <name evidence="9" type="ORF">C447_05792</name>
</gene>
<dbReference type="Pfam" id="PF17777">
    <property type="entry name" value="RL10P_insert"/>
    <property type="match status" value="1"/>
</dbReference>
<dbReference type="InterPro" id="IPR001790">
    <property type="entry name" value="Ribosomal_uL10"/>
</dbReference>
<evidence type="ECO:0000256" key="6">
    <source>
        <dbReference type="HAMAP-Rule" id="MF_00280"/>
    </source>
</evidence>
<feature type="compositionally biased region" description="Basic and acidic residues" evidence="7">
    <location>
        <begin position="9"/>
        <end position="20"/>
    </location>
</feature>
<dbReference type="GO" id="GO:0000027">
    <property type="term" value="P:ribosomal large subunit assembly"/>
    <property type="evidence" value="ECO:0007669"/>
    <property type="project" value="TreeGrafter"/>
</dbReference>
<evidence type="ECO:0000256" key="2">
    <source>
        <dbReference type="ARBA" id="ARBA00022730"/>
    </source>
</evidence>
<evidence type="ECO:0000256" key="3">
    <source>
        <dbReference type="ARBA" id="ARBA00022884"/>
    </source>
</evidence>
<dbReference type="GO" id="GO:0022625">
    <property type="term" value="C:cytosolic large ribosomal subunit"/>
    <property type="evidence" value="ECO:0007669"/>
    <property type="project" value="TreeGrafter"/>
</dbReference>
<dbReference type="Proteomes" id="UP000011566">
    <property type="component" value="Unassembled WGS sequence"/>
</dbReference>
<dbReference type="CDD" id="cd05795">
    <property type="entry name" value="Ribosomal_P0_L10e"/>
    <property type="match status" value="1"/>
</dbReference>
<organism evidence="9 10">
    <name type="scientific">Halococcus hamelinensis 100A6</name>
    <dbReference type="NCBI Taxonomy" id="1132509"/>
    <lineage>
        <taxon>Archaea</taxon>
        <taxon>Methanobacteriati</taxon>
        <taxon>Methanobacteriota</taxon>
        <taxon>Stenosarchaea group</taxon>
        <taxon>Halobacteria</taxon>
        <taxon>Halobacteriales</taxon>
        <taxon>Halococcaceae</taxon>
        <taxon>Halococcus</taxon>
    </lineage>
</organism>
<feature type="region of interest" description="Disordered" evidence="7">
    <location>
        <begin position="300"/>
        <end position="350"/>
    </location>
</feature>
<evidence type="ECO:0000259" key="8">
    <source>
        <dbReference type="Pfam" id="PF17777"/>
    </source>
</evidence>
<evidence type="ECO:0000256" key="5">
    <source>
        <dbReference type="ARBA" id="ARBA00023274"/>
    </source>
</evidence>
<dbReference type="InterPro" id="IPR043164">
    <property type="entry name" value="Ribosomal_uL10-like_insert_sf"/>
</dbReference>
<accession>M0M535</accession>
<dbReference type="EMBL" id="AOMB01000015">
    <property type="protein sequence ID" value="EMA39744.1"/>
    <property type="molecule type" value="Genomic_DNA"/>
</dbReference>
<keyword evidence="5 6" id="KW-0687">Ribonucleoprotein</keyword>
<dbReference type="Gene3D" id="3.90.105.20">
    <property type="match status" value="1"/>
</dbReference>
<dbReference type="Gene3D" id="6.10.140.760">
    <property type="match status" value="1"/>
</dbReference>
<comment type="caution">
    <text evidence="9">The sequence shown here is derived from an EMBL/GenBank/DDBJ whole genome shotgun (WGS) entry which is preliminary data.</text>
</comment>
<dbReference type="InterPro" id="IPR050323">
    <property type="entry name" value="Ribosomal_protein_uL10"/>
</dbReference>
<comment type="similarity">
    <text evidence="1 6">Belongs to the universal ribosomal protein uL10 family.</text>
</comment>
<dbReference type="HAMAP" id="MF_00280">
    <property type="entry name" value="Ribosomal_uL10_arch"/>
    <property type="match status" value="1"/>
</dbReference>
<comment type="subunit">
    <text evidence="6">Part of the 50S ribosomal subunit. Forms part of the ribosomal stalk which helps the ribosome interact with GTP-bound translation factors. Forms a heptameric L10(L12)2(L12)2(L12)2 complex, where L10 forms an elongated spine to which the L12 dimers bind in a sequential fashion.</text>
</comment>
<dbReference type="GO" id="GO:0003735">
    <property type="term" value="F:structural constituent of ribosome"/>
    <property type="evidence" value="ECO:0007669"/>
    <property type="project" value="TreeGrafter"/>
</dbReference>
<dbReference type="OrthoDB" id="30930at2157"/>
<dbReference type="eggNOG" id="arCOG04288">
    <property type="taxonomic scope" value="Archaea"/>
</dbReference>
<keyword evidence="4 6" id="KW-0689">Ribosomal protein</keyword>
<dbReference type="InterPro" id="IPR043141">
    <property type="entry name" value="Ribosomal_uL10-like_sf"/>
</dbReference>
<keyword evidence="3 6" id="KW-0694">RNA-binding</keyword>
<feature type="compositionally biased region" description="Gly residues" evidence="7">
    <location>
        <begin position="341"/>
        <end position="350"/>
    </location>
</feature>
<dbReference type="Pfam" id="PF00466">
    <property type="entry name" value="Ribosomal_L10"/>
    <property type="match status" value="1"/>
</dbReference>
<dbReference type="RefSeq" id="WP_007691772.1">
    <property type="nucleotide sequence ID" value="NZ_AJRK01000405.1"/>
</dbReference>
<protein>
    <recommendedName>
        <fullName evidence="6">Large ribosomal subunit protein uL10</fullName>
    </recommendedName>
    <alternativeName>
        <fullName evidence="6">Acidic ribosomal protein P0 homolog</fullName>
    </alternativeName>
</protein>
<dbReference type="NCBIfam" id="NF003098">
    <property type="entry name" value="PRK04019.1-5"/>
    <property type="match status" value="1"/>
</dbReference>
<dbReference type="NCBIfam" id="NF003097">
    <property type="entry name" value="PRK04019.1-4"/>
    <property type="match status" value="1"/>
</dbReference>
<feature type="region of interest" description="Disordered" evidence="7">
    <location>
        <begin position="1"/>
        <end position="20"/>
    </location>
</feature>
<evidence type="ECO:0000256" key="7">
    <source>
        <dbReference type="SAM" id="MobiDB-lite"/>
    </source>
</evidence>
<dbReference type="SUPFAM" id="SSF160369">
    <property type="entry name" value="Ribosomal protein L10-like"/>
    <property type="match status" value="1"/>
</dbReference>
<evidence type="ECO:0000313" key="9">
    <source>
        <dbReference type="EMBL" id="EMA39744.1"/>
    </source>
</evidence>
<dbReference type="PANTHER" id="PTHR45699:SF3">
    <property type="entry name" value="LARGE RIBOSOMAL SUBUNIT PROTEIN UL10"/>
    <property type="match status" value="1"/>
</dbReference>
<sequence length="350" mass="36739">MAADAESEATDHRTEQIPEWKREEVTDLADLIASYESIGIVSVAGIPSRQLQAMRRDLQGSARLRVARNTLLTRALDEADEGVDDLVDEVDGQVGLIGTNENPFGLYRQLEASKTPAPINAGEVSPNDITIPEGDTGIDPGPFVGELQQVGAEARIMDGSIQVTDDSTVLEEGEEVSQALANVLSELGIEPKEVGLDLRTVYADGTLFEADELAIDIDEYRADIESAAAAGRNLSINAAYPTAQTAGALLGKGATEARGLGIEAAVESPDLVEDLVGRADAQLRALAAHIHDDEALPEALQGAEAAADTTTDEQGDDQPAETETEDEAADADDDDDDDDAGGAGLGEMFG</sequence>
<dbReference type="PANTHER" id="PTHR45699">
    <property type="entry name" value="60S ACIDIC RIBOSOMAL PROTEIN P0"/>
    <property type="match status" value="1"/>
</dbReference>
<dbReference type="GO" id="GO:0070180">
    <property type="term" value="F:large ribosomal subunit rRNA binding"/>
    <property type="evidence" value="ECO:0007669"/>
    <property type="project" value="UniProtKB-UniRule"/>
</dbReference>
<reference evidence="9 10" key="1">
    <citation type="journal article" date="2014" name="PLoS Genet.">
        <title>Phylogenetically driven sequencing of extremely halophilic archaea reveals strategies for static and dynamic osmo-response.</title>
        <authorList>
            <person name="Becker E.A."/>
            <person name="Seitzer P.M."/>
            <person name="Tritt A."/>
            <person name="Larsen D."/>
            <person name="Krusor M."/>
            <person name="Yao A.I."/>
            <person name="Wu D."/>
            <person name="Madern D."/>
            <person name="Eisen J.A."/>
            <person name="Darling A.E."/>
            <person name="Facciotti M.T."/>
        </authorList>
    </citation>
    <scope>NUCLEOTIDE SEQUENCE [LARGE SCALE GENOMIC DNA]</scope>
    <source>
        <strain evidence="9 10">100A6</strain>
    </source>
</reference>
<dbReference type="GO" id="GO:0002181">
    <property type="term" value="P:cytoplasmic translation"/>
    <property type="evidence" value="ECO:0007669"/>
    <property type="project" value="TreeGrafter"/>
</dbReference>
<keyword evidence="2 6" id="KW-0699">rRNA-binding</keyword>
<evidence type="ECO:0000256" key="4">
    <source>
        <dbReference type="ARBA" id="ARBA00022980"/>
    </source>
</evidence>
<dbReference type="InterPro" id="IPR022909">
    <property type="entry name" value="Ribosomal_uL10_arc"/>
</dbReference>
<comment type="function">
    <text evidence="6">Forms part of the ribosomal stalk, playing a central role in the interaction of the ribosome with GTP-bound translation factors.</text>
</comment>
<feature type="region of interest" description="Disordered" evidence="7">
    <location>
        <begin position="117"/>
        <end position="139"/>
    </location>
</feature>
<name>M0M535_9EURY</name>